<dbReference type="InterPro" id="IPR036638">
    <property type="entry name" value="HLH_DNA-bd_sf"/>
</dbReference>
<dbReference type="Pfam" id="PF09388">
    <property type="entry name" value="SpoOE-like"/>
    <property type="match status" value="1"/>
</dbReference>
<gene>
    <name evidence="1" type="ORF">ACFFMS_00950</name>
</gene>
<dbReference type="RefSeq" id="WP_379947414.1">
    <property type="nucleotide sequence ID" value="NZ_JBHMAF010000004.1"/>
</dbReference>
<dbReference type="EMBL" id="JBHMAF010000004">
    <property type="protein sequence ID" value="MFB9757124.1"/>
    <property type="molecule type" value="Genomic_DNA"/>
</dbReference>
<dbReference type="InterPro" id="IPR037208">
    <property type="entry name" value="Spo0E-like_sf"/>
</dbReference>
<evidence type="ECO:0000313" key="1">
    <source>
        <dbReference type="EMBL" id="MFB9757124.1"/>
    </source>
</evidence>
<name>A0ABV5W965_9BACI</name>
<organism evidence="1 2">
    <name type="scientific">Ectobacillus funiculus</name>
    <dbReference type="NCBI Taxonomy" id="137993"/>
    <lineage>
        <taxon>Bacteria</taxon>
        <taxon>Bacillati</taxon>
        <taxon>Bacillota</taxon>
        <taxon>Bacilli</taxon>
        <taxon>Bacillales</taxon>
        <taxon>Bacillaceae</taxon>
        <taxon>Ectobacillus</taxon>
    </lineage>
</organism>
<dbReference type="Proteomes" id="UP001589609">
    <property type="component" value="Unassembled WGS sequence"/>
</dbReference>
<protein>
    <submittedName>
        <fullName evidence="1">Spo0E family sporulation regulatory protein-aspartic acid phosphatase</fullName>
    </submittedName>
</protein>
<accession>A0ABV5W965</accession>
<evidence type="ECO:0000313" key="2">
    <source>
        <dbReference type="Proteomes" id="UP001589609"/>
    </source>
</evidence>
<dbReference type="Gene3D" id="4.10.280.10">
    <property type="entry name" value="Helix-loop-helix DNA-binding domain"/>
    <property type="match status" value="1"/>
</dbReference>
<comment type="caution">
    <text evidence="1">The sequence shown here is derived from an EMBL/GenBank/DDBJ whole genome shotgun (WGS) entry which is preliminary data.</text>
</comment>
<dbReference type="InterPro" id="IPR018540">
    <property type="entry name" value="Spo0E-like"/>
</dbReference>
<reference evidence="1 2" key="1">
    <citation type="submission" date="2024-09" db="EMBL/GenBank/DDBJ databases">
        <authorList>
            <person name="Sun Q."/>
            <person name="Mori K."/>
        </authorList>
    </citation>
    <scope>NUCLEOTIDE SEQUENCE [LARGE SCALE GENOMIC DNA]</scope>
    <source>
        <strain evidence="1 2">JCM 11201</strain>
    </source>
</reference>
<keyword evidence="2" id="KW-1185">Reference proteome</keyword>
<proteinExistence type="predicted"/>
<sequence length="62" mass="7415">MNGNLCILMDEIERIRIEMHDAAIQKGLMHAETVRISQILDKLIIQHQKQTQDRKYQYSLYQ</sequence>
<dbReference type="SUPFAM" id="SSF140500">
    <property type="entry name" value="BAS1536-like"/>
    <property type="match status" value="1"/>
</dbReference>